<sequence length="178" mass="19827">MTNNMACKKSLFIFVVLISINVFSQTKNIFDIARKGTVLEMSDCYRQNPSCVDALNEQQMSVLILACYKGNTAVAQFLIAHKANVNYVSEYGTALTAAVFRNDVHLVEVLLKNKANPNLTDTKGMTPLMYAVQNNNSQMVSILLDYKADKSLVNSENKTAFEYATTLGNEQILKLLKL</sequence>
<dbReference type="Gene3D" id="1.25.40.20">
    <property type="entry name" value="Ankyrin repeat-containing domain"/>
    <property type="match status" value="1"/>
</dbReference>
<dbReference type="SUPFAM" id="SSF48403">
    <property type="entry name" value="Ankyrin repeat"/>
    <property type="match status" value="1"/>
</dbReference>
<dbReference type="STRING" id="1034807.FBFL15_1977"/>
<evidence type="ECO:0000256" key="3">
    <source>
        <dbReference type="PROSITE-ProRule" id="PRU00023"/>
    </source>
</evidence>
<keyword evidence="2 3" id="KW-0040">ANK repeat</keyword>
<dbReference type="InterPro" id="IPR002110">
    <property type="entry name" value="Ankyrin_rpt"/>
</dbReference>
<dbReference type="KEGG" id="fbr:FBFL15_1977"/>
<dbReference type="RefSeq" id="WP_014084485.1">
    <property type="nucleotide sequence ID" value="NC_016001.1"/>
</dbReference>
<protein>
    <submittedName>
        <fullName evidence="4">Uncharacterized protein</fullName>
    </submittedName>
</protein>
<evidence type="ECO:0000256" key="2">
    <source>
        <dbReference type="ARBA" id="ARBA00023043"/>
    </source>
</evidence>
<dbReference type="AlphaFoldDB" id="G2Z265"/>
<accession>G2Z265</accession>
<dbReference type="HOGENOM" id="CLU_000134_18_1_10"/>
<feature type="repeat" description="ANK" evidence="3">
    <location>
        <begin position="123"/>
        <end position="155"/>
    </location>
</feature>
<gene>
    <name evidence="4" type="ordered locus">FBFL15_1977</name>
</gene>
<dbReference type="EMBL" id="FQ859183">
    <property type="protein sequence ID" value="CCB70020.1"/>
    <property type="molecule type" value="Genomic_DNA"/>
</dbReference>
<dbReference type="PANTHER" id="PTHR24198:SF165">
    <property type="entry name" value="ANKYRIN REPEAT-CONTAINING PROTEIN-RELATED"/>
    <property type="match status" value="1"/>
</dbReference>
<dbReference type="Proteomes" id="UP000009186">
    <property type="component" value="Chromosome"/>
</dbReference>
<evidence type="ECO:0000313" key="5">
    <source>
        <dbReference type="Proteomes" id="UP000009186"/>
    </source>
</evidence>
<dbReference type="InterPro" id="IPR036770">
    <property type="entry name" value="Ankyrin_rpt-contain_sf"/>
</dbReference>
<organism evidence="4 5">
    <name type="scientific">Flavobacterium branchiophilum (strain FL-15)</name>
    <dbReference type="NCBI Taxonomy" id="1034807"/>
    <lineage>
        <taxon>Bacteria</taxon>
        <taxon>Pseudomonadati</taxon>
        <taxon>Bacteroidota</taxon>
        <taxon>Flavobacteriia</taxon>
        <taxon>Flavobacteriales</taxon>
        <taxon>Flavobacteriaceae</taxon>
        <taxon>Flavobacterium</taxon>
    </lineage>
</organism>
<dbReference type="PROSITE" id="PS50297">
    <property type="entry name" value="ANK_REP_REGION"/>
    <property type="match status" value="1"/>
</dbReference>
<evidence type="ECO:0000313" key="4">
    <source>
        <dbReference type="EMBL" id="CCB70020.1"/>
    </source>
</evidence>
<evidence type="ECO:0000256" key="1">
    <source>
        <dbReference type="ARBA" id="ARBA00022737"/>
    </source>
</evidence>
<dbReference type="eggNOG" id="COG0666">
    <property type="taxonomic scope" value="Bacteria"/>
</dbReference>
<dbReference type="SMART" id="SM00248">
    <property type="entry name" value="ANK"/>
    <property type="match status" value="3"/>
</dbReference>
<dbReference type="Pfam" id="PF12796">
    <property type="entry name" value="Ank_2"/>
    <property type="match status" value="1"/>
</dbReference>
<name>G2Z265_FLABF</name>
<dbReference type="Pfam" id="PF00023">
    <property type="entry name" value="Ank"/>
    <property type="match status" value="1"/>
</dbReference>
<dbReference type="PROSITE" id="PS50088">
    <property type="entry name" value="ANK_REPEAT"/>
    <property type="match status" value="2"/>
</dbReference>
<keyword evidence="5" id="KW-1185">Reference proteome</keyword>
<proteinExistence type="predicted"/>
<keyword evidence="1" id="KW-0677">Repeat</keyword>
<reference evidence="4 5" key="1">
    <citation type="journal article" date="2011" name="Appl. Environ. Microbiol.">
        <title>Complete genome sequence of the fish pathogen Flavobacterium branchiophilum.</title>
        <authorList>
            <consortium name="1:IP"/>
            <consortium name="Microbial Evolutionary Genomics,F-75015 Paris"/>
            <consortium name="France 2:CNRS"/>
            <consortium name="URA2171"/>
            <consortium name="F-75015 Paris,France 3:Unite de Virologie et Immunologie Mol."/>
            <consortium name="INRA,78352 Jouy en Josas Cedex"/>
            <consortium name="France. 4:Unite de Mathemathique"/>
            <consortium name="Informatique et Genome,INRA"/>
            <consortium name="78352 Jouy en Josas Cedex"/>
            <consortium name="France. 5:CEA/Genoscope"/>
            <consortium name="Evry"/>
            <consortium name="France"/>
            <person name="Touchon M."/>
            <person name="Barbier P."/>
            <person name="Bernardet J.F."/>
            <person name="Loux V."/>
            <person name="Vacherie B."/>
            <person name="Barbe V."/>
            <person name="Rocha E.P."/>
            <person name="Duchaud E."/>
        </authorList>
    </citation>
    <scope>NUCLEOTIDE SEQUENCE [LARGE SCALE GENOMIC DNA]</scope>
    <source>
        <strain evidence="4 5">FL-15</strain>
    </source>
</reference>
<dbReference type="PANTHER" id="PTHR24198">
    <property type="entry name" value="ANKYRIN REPEAT AND PROTEIN KINASE DOMAIN-CONTAINING PROTEIN"/>
    <property type="match status" value="1"/>
</dbReference>
<feature type="repeat" description="ANK" evidence="3">
    <location>
        <begin position="90"/>
        <end position="122"/>
    </location>
</feature>